<dbReference type="Gene3D" id="1.10.10.1450">
    <property type="match status" value="1"/>
</dbReference>
<dbReference type="OrthoDB" id="8193109at2759"/>
<dbReference type="PANTHER" id="PTHR46060">
    <property type="entry name" value="MARINER MOS1 TRANSPOSASE-LIKE PROTEIN"/>
    <property type="match status" value="1"/>
</dbReference>
<protein>
    <submittedName>
        <fullName evidence="1">HTH_48 domain-containing protein</fullName>
    </submittedName>
</protein>
<name>A0A8X6X7H3_9ARAC</name>
<proteinExistence type="predicted"/>
<organism evidence="1 2">
    <name type="scientific">Trichonephila inaurata madagascariensis</name>
    <dbReference type="NCBI Taxonomy" id="2747483"/>
    <lineage>
        <taxon>Eukaryota</taxon>
        <taxon>Metazoa</taxon>
        <taxon>Ecdysozoa</taxon>
        <taxon>Arthropoda</taxon>
        <taxon>Chelicerata</taxon>
        <taxon>Arachnida</taxon>
        <taxon>Araneae</taxon>
        <taxon>Araneomorphae</taxon>
        <taxon>Entelegynae</taxon>
        <taxon>Araneoidea</taxon>
        <taxon>Nephilidae</taxon>
        <taxon>Trichonephila</taxon>
        <taxon>Trichonephila inaurata</taxon>
    </lineage>
</organism>
<keyword evidence="2" id="KW-1185">Reference proteome</keyword>
<sequence>MAFALQNSTIEEQRSVIRFLTAEDEKPAAIHRWMVTIYREKCVSDKSVRKWSACFRAGHESVGDDQARQTLSDLIDKVDDLVRSDRRVTLRMLTLKVDVSYGTM</sequence>
<accession>A0A8X6X7H3</accession>
<reference evidence="1" key="1">
    <citation type="submission" date="2020-08" db="EMBL/GenBank/DDBJ databases">
        <title>Multicomponent nature underlies the extraordinary mechanical properties of spider dragline silk.</title>
        <authorList>
            <person name="Kono N."/>
            <person name="Nakamura H."/>
            <person name="Mori M."/>
            <person name="Yoshida Y."/>
            <person name="Ohtoshi R."/>
            <person name="Malay A.D."/>
            <person name="Moran D.A.P."/>
            <person name="Tomita M."/>
            <person name="Numata K."/>
            <person name="Arakawa K."/>
        </authorList>
    </citation>
    <scope>NUCLEOTIDE SEQUENCE</scope>
</reference>
<dbReference type="EMBL" id="BMAV01006034">
    <property type="protein sequence ID" value="GFY47620.1"/>
    <property type="molecule type" value="Genomic_DNA"/>
</dbReference>
<comment type="caution">
    <text evidence="1">The sequence shown here is derived from an EMBL/GenBank/DDBJ whole genome shotgun (WGS) entry which is preliminary data.</text>
</comment>
<evidence type="ECO:0000313" key="1">
    <source>
        <dbReference type="EMBL" id="GFY47620.1"/>
    </source>
</evidence>
<dbReference type="InterPro" id="IPR052709">
    <property type="entry name" value="Transposase-MT_Hybrid"/>
</dbReference>
<dbReference type="PANTHER" id="PTHR46060:SF1">
    <property type="entry name" value="MARINER MOS1 TRANSPOSASE-LIKE PROTEIN"/>
    <property type="match status" value="1"/>
</dbReference>
<evidence type="ECO:0000313" key="2">
    <source>
        <dbReference type="Proteomes" id="UP000886998"/>
    </source>
</evidence>
<dbReference type="Proteomes" id="UP000886998">
    <property type="component" value="Unassembled WGS sequence"/>
</dbReference>
<dbReference type="AlphaFoldDB" id="A0A8X6X7H3"/>
<gene>
    <name evidence="1" type="primary">NCL1_21952</name>
    <name evidence="1" type="ORF">TNIN_314401</name>
</gene>